<feature type="region of interest" description="Disordered" evidence="1">
    <location>
        <begin position="61"/>
        <end position="90"/>
    </location>
</feature>
<name>A0A0B7FA73_THACB</name>
<protein>
    <submittedName>
        <fullName evidence="3">Uncharacterized protein</fullName>
    </submittedName>
</protein>
<keyword evidence="2" id="KW-0472">Membrane</keyword>
<evidence type="ECO:0000256" key="2">
    <source>
        <dbReference type="SAM" id="Phobius"/>
    </source>
</evidence>
<feature type="transmembrane region" description="Helical" evidence="2">
    <location>
        <begin position="21"/>
        <end position="50"/>
    </location>
</feature>
<organism evidence="3 4">
    <name type="scientific">Thanatephorus cucumeris (strain AG1-IB / isolate 7/3/14)</name>
    <name type="common">Lettuce bottom rot fungus</name>
    <name type="synonym">Rhizoctonia solani</name>
    <dbReference type="NCBI Taxonomy" id="1108050"/>
    <lineage>
        <taxon>Eukaryota</taxon>
        <taxon>Fungi</taxon>
        <taxon>Dikarya</taxon>
        <taxon>Basidiomycota</taxon>
        <taxon>Agaricomycotina</taxon>
        <taxon>Agaricomycetes</taxon>
        <taxon>Cantharellales</taxon>
        <taxon>Ceratobasidiaceae</taxon>
        <taxon>Rhizoctonia</taxon>
        <taxon>Rhizoctonia solani AG-1</taxon>
    </lineage>
</organism>
<dbReference type="OrthoDB" id="3213782at2759"/>
<feature type="compositionally biased region" description="Low complexity" evidence="1">
    <location>
        <begin position="432"/>
        <end position="452"/>
    </location>
</feature>
<dbReference type="AlphaFoldDB" id="A0A0B7FA73"/>
<proteinExistence type="predicted"/>
<gene>
    <name evidence="3" type="ORF">RSOLAG1IB_07464</name>
</gene>
<evidence type="ECO:0000313" key="3">
    <source>
        <dbReference type="EMBL" id="CEL54971.1"/>
    </source>
</evidence>
<feature type="compositionally biased region" description="Basic and acidic residues" evidence="1">
    <location>
        <begin position="217"/>
        <end position="229"/>
    </location>
</feature>
<evidence type="ECO:0000256" key="1">
    <source>
        <dbReference type="SAM" id="MobiDB-lite"/>
    </source>
</evidence>
<dbReference type="EMBL" id="LN679118">
    <property type="protein sequence ID" value="CEL54971.1"/>
    <property type="molecule type" value="Genomic_DNA"/>
</dbReference>
<feature type="region of interest" description="Disordered" evidence="1">
    <location>
        <begin position="112"/>
        <end position="171"/>
    </location>
</feature>
<accession>A0A0B7FA73</accession>
<keyword evidence="2" id="KW-0812">Transmembrane</keyword>
<keyword evidence="2" id="KW-1133">Transmembrane helix</keyword>
<sequence length="616" mass="65788">MSEPLQLTFGLSLFFRFLHEFVFLSMGPILIAALGAGAFVTTAVAGAILFHRKVLTKSVPADAEKGSEQNALERRETGPGWKEFTEQDDKTATSTSELLLPLFQNQESDITDTLPKAPQAPLDLTPVHPSLLQEGSDPPNSYAQLRIDKPPGPERDISDTHDLHEGPAFPPGLPLPANVAVATPISVLPNRISGLSPLDTGVSRISSWPILAPTPVEEAHDRANGEGGKKHSIQMEEPDIKDDVVPPDELSSSSPQHSESKIAFSNTTVPASVSVRGHDEGDPFADPADSAHSPRSEVVPIIEDVSPAYVSLDKIDDASRTSDTDCPSADDLVPISSVPSVASTHDTVFIVNPPLSESPSLSPKDVSPLLVHTLPLDAIATTTVVFGEELSPWVDVSDQESPSHITAPFAPVLSQIITTLRTDDDINEAPRSPLSDTGSLSSGSESSGPETPTELKHDLPFSAALDISPKGTPELQLGAGLTMQGDDDDEEDDFVMVGQEAPDPPSPIIDDISSEWRTSKLPGSFGEVTAYKSGRSHSDQSSTNTMAVTDVPPLTADMVQMCHAALASGFYLSSGRLVVAGRYEYRYVYHEICCMLSVMSFGSGLLFKWRGGRPLD</sequence>
<reference evidence="3 4" key="1">
    <citation type="submission" date="2014-11" db="EMBL/GenBank/DDBJ databases">
        <authorList>
            <person name="Wibberg Daniel"/>
        </authorList>
    </citation>
    <scope>NUCLEOTIDE SEQUENCE [LARGE SCALE GENOMIC DNA]</scope>
    <source>
        <strain evidence="3">Rhizoctonia solani AG1-IB 7/3/14</strain>
    </source>
</reference>
<dbReference type="Proteomes" id="UP000059188">
    <property type="component" value="Unassembled WGS sequence"/>
</dbReference>
<evidence type="ECO:0000313" key="4">
    <source>
        <dbReference type="Proteomes" id="UP000059188"/>
    </source>
</evidence>
<feature type="compositionally biased region" description="Basic and acidic residues" evidence="1">
    <location>
        <begin position="146"/>
        <end position="165"/>
    </location>
</feature>
<keyword evidence="4" id="KW-1185">Reference proteome</keyword>
<feature type="region of interest" description="Disordered" evidence="1">
    <location>
        <begin position="217"/>
        <end position="296"/>
    </location>
</feature>
<feature type="compositionally biased region" description="Basic and acidic residues" evidence="1">
    <location>
        <begin position="62"/>
        <end position="90"/>
    </location>
</feature>
<feature type="region of interest" description="Disordered" evidence="1">
    <location>
        <begin position="424"/>
        <end position="489"/>
    </location>
</feature>